<comment type="caution">
    <text evidence="3">The sequence shown here is derived from an EMBL/GenBank/DDBJ whole genome shotgun (WGS) entry which is preliminary data.</text>
</comment>
<dbReference type="Pfam" id="PF00216">
    <property type="entry name" value="Bac_DNA_binding"/>
    <property type="match status" value="1"/>
</dbReference>
<dbReference type="EMBL" id="JAJCQG010000018">
    <property type="protein sequence ID" value="MCB7280859.1"/>
    <property type="molecule type" value="Genomic_DNA"/>
</dbReference>
<keyword evidence="2 3" id="KW-0238">DNA-binding</keyword>
<dbReference type="GO" id="GO:0030527">
    <property type="term" value="F:structural constituent of chromatin"/>
    <property type="evidence" value="ECO:0007669"/>
    <property type="project" value="InterPro"/>
</dbReference>
<dbReference type="AlphaFoldDB" id="A0AAW4UVL5"/>
<comment type="similarity">
    <text evidence="1">Belongs to the bacterial histone-like protein family.</text>
</comment>
<evidence type="ECO:0000313" key="3">
    <source>
        <dbReference type="EMBL" id="MCB7280859.1"/>
    </source>
</evidence>
<evidence type="ECO:0000256" key="1">
    <source>
        <dbReference type="ARBA" id="ARBA00010529"/>
    </source>
</evidence>
<reference evidence="3" key="1">
    <citation type="submission" date="2021-10" db="EMBL/GenBank/DDBJ databases">
        <title>Collection of gut derived symbiotic bacterial strains cultured from healthy donors.</title>
        <authorList>
            <person name="Lin H."/>
            <person name="Littmann E."/>
            <person name="Kohout C."/>
            <person name="Pamer E.G."/>
        </authorList>
    </citation>
    <scope>NUCLEOTIDE SEQUENCE</scope>
    <source>
        <strain evidence="3">DFI.1.167</strain>
    </source>
</reference>
<dbReference type="InterPro" id="IPR010992">
    <property type="entry name" value="IHF-like_DNA-bd_dom_sf"/>
</dbReference>
<proteinExistence type="inferred from homology"/>
<dbReference type="SUPFAM" id="SSF47729">
    <property type="entry name" value="IHF-like DNA-binding proteins"/>
    <property type="match status" value="1"/>
</dbReference>
<dbReference type="InterPro" id="IPR000119">
    <property type="entry name" value="Hist_DNA-bd"/>
</dbReference>
<dbReference type="Gene3D" id="4.10.520.10">
    <property type="entry name" value="IHF-like DNA-binding proteins"/>
    <property type="match status" value="1"/>
</dbReference>
<organism evidence="3 4">
    <name type="scientific">Phocaeicola vulgatus</name>
    <name type="common">Bacteroides vulgatus</name>
    <dbReference type="NCBI Taxonomy" id="821"/>
    <lineage>
        <taxon>Bacteria</taxon>
        <taxon>Pseudomonadati</taxon>
        <taxon>Bacteroidota</taxon>
        <taxon>Bacteroidia</taxon>
        <taxon>Bacteroidales</taxon>
        <taxon>Bacteroidaceae</taxon>
        <taxon>Phocaeicola</taxon>
    </lineage>
</organism>
<dbReference type="GO" id="GO:0003677">
    <property type="term" value="F:DNA binding"/>
    <property type="evidence" value="ECO:0007669"/>
    <property type="project" value="UniProtKB-KW"/>
</dbReference>
<evidence type="ECO:0000256" key="2">
    <source>
        <dbReference type="ARBA" id="ARBA00023125"/>
    </source>
</evidence>
<gene>
    <name evidence="3" type="ORF">LI282_07380</name>
</gene>
<name>A0AAW4UVL5_PHOVU</name>
<evidence type="ECO:0000313" key="4">
    <source>
        <dbReference type="Proteomes" id="UP001199363"/>
    </source>
</evidence>
<protein>
    <submittedName>
        <fullName evidence="3">HU family DNA-binding protein</fullName>
    </submittedName>
</protein>
<dbReference type="RefSeq" id="WP_227195225.1">
    <property type="nucleotide sequence ID" value="NZ_CAXTBS010000082.1"/>
</dbReference>
<dbReference type="Proteomes" id="UP001199363">
    <property type="component" value="Unassembled WGS sequence"/>
</dbReference>
<sequence>MFVEVSTRLEYGLIYFPIFTVLKTDKIMTKAAIVNEIFLKMGTDRKEVLQIVVGLMESVKKILANGENVYLRGLDSFVVKHHAEKVVRDITRNDSFKLG</sequence>
<accession>A0AAW4UVL5</accession>